<keyword evidence="1" id="KW-1133">Transmembrane helix</keyword>
<protein>
    <recommendedName>
        <fullName evidence="3">DUF2085 domain-containing protein</fullName>
    </recommendedName>
</protein>
<keyword evidence="1" id="KW-0812">Transmembrane</keyword>
<evidence type="ECO:0000313" key="2">
    <source>
        <dbReference type="EMBL" id="GAJ23474.1"/>
    </source>
</evidence>
<dbReference type="Pfam" id="PF09858">
    <property type="entry name" value="DUF2085"/>
    <property type="match status" value="1"/>
</dbReference>
<name>X1V1C3_9ZZZZ</name>
<evidence type="ECO:0008006" key="3">
    <source>
        <dbReference type="Google" id="ProtNLM"/>
    </source>
</evidence>
<evidence type="ECO:0000256" key="1">
    <source>
        <dbReference type="SAM" id="Phobius"/>
    </source>
</evidence>
<dbReference type="EMBL" id="BARW01038554">
    <property type="protein sequence ID" value="GAJ23474.1"/>
    <property type="molecule type" value="Genomic_DNA"/>
</dbReference>
<accession>X1V1C3</accession>
<gene>
    <name evidence="2" type="ORF">S12H4_59129</name>
</gene>
<comment type="caution">
    <text evidence="2">The sequence shown here is derived from an EMBL/GenBank/DDBJ whole genome shotgun (WGS) entry which is preliminary data.</text>
</comment>
<sequence>MDDLSGYTGLSDNKEVIDTMPGPWNSVYSAGDRLCHEKAERSFFINGNQMPFCSRCTAIWLGLTIGLGFMVFYIIRLDEKFVFLLIAGIVPIGIDGVGQLFGLWESTNIARIITGLAVGIVCGIAIGVIIDEIREMIK</sequence>
<dbReference type="AlphaFoldDB" id="X1V1C3"/>
<feature type="transmembrane region" description="Helical" evidence="1">
    <location>
        <begin position="57"/>
        <end position="75"/>
    </location>
</feature>
<feature type="transmembrane region" description="Helical" evidence="1">
    <location>
        <begin position="109"/>
        <end position="130"/>
    </location>
</feature>
<proteinExistence type="predicted"/>
<keyword evidence="1" id="KW-0472">Membrane</keyword>
<feature type="transmembrane region" description="Helical" evidence="1">
    <location>
        <begin position="82"/>
        <end position="103"/>
    </location>
</feature>
<organism evidence="2">
    <name type="scientific">marine sediment metagenome</name>
    <dbReference type="NCBI Taxonomy" id="412755"/>
    <lineage>
        <taxon>unclassified sequences</taxon>
        <taxon>metagenomes</taxon>
        <taxon>ecological metagenomes</taxon>
    </lineage>
</organism>
<dbReference type="InterPro" id="IPR019206">
    <property type="entry name" value="DUF2085_TM"/>
</dbReference>
<reference evidence="2" key="1">
    <citation type="journal article" date="2014" name="Front. Microbiol.">
        <title>High frequency of phylogenetically diverse reductive dehalogenase-homologous genes in deep subseafloor sedimentary metagenomes.</title>
        <authorList>
            <person name="Kawai M."/>
            <person name="Futagami T."/>
            <person name="Toyoda A."/>
            <person name="Takaki Y."/>
            <person name="Nishi S."/>
            <person name="Hori S."/>
            <person name="Arai W."/>
            <person name="Tsubouchi T."/>
            <person name="Morono Y."/>
            <person name="Uchiyama I."/>
            <person name="Ito T."/>
            <person name="Fujiyama A."/>
            <person name="Inagaki F."/>
            <person name="Takami H."/>
        </authorList>
    </citation>
    <scope>NUCLEOTIDE SEQUENCE</scope>
    <source>
        <strain evidence="2">Expedition CK06-06</strain>
    </source>
</reference>
<feature type="non-terminal residue" evidence="2">
    <location>
        <position position="138"/>
    </location>
</feature>